<feature type="transmembrane region" description="Helical" evidence="8">
    <location>
        <begin position="6"/>
        <end position="25"/>
    </location>
</feature>
<name>A0ABU3BPL8_9BACT</name>
<evidence type="ECO:0000313" key="9">
    <source>
        <dbReference type="EMBL" id="MDT0631227.1"/>
    </source>
</evidence>
<dbReference type="RefSeq" id="WP_311662570.1">
    <property type="nucleotide sequence ID" value="NZ_JAVRHT010000009.1"/>
</dbReference>
<keyword evidence="2" id="KW-1003">Cell membrane</keyword>
<dbReference type="Pfam" id="PF00953">
    <property type="entry name" value="Glycos_transf_4"/>
    <property type="match status" value="1"/>
</dbReference>
<feature type="transmembrane region" description="Helical" evidence="8">
    <location>
        <begin position="220"/>
        <end position="240"/>
    </location>
</feature>
<feature type="transmembrane region" description="Helical" evidence="8">
    <location>
        <begin position="196"/>
        <end position="213"/>
    </location>
</feature>
<feature type="transmembrane region" description="Helical" evidence="8">
    <location>
        <begin position="46"/>
        <end position="70"/>
    </location>
</feature>
<dbReference type="PANTHER" id="PTHR22926">
    <property type="entry name" value="PHOSPHO-N-ACETYLMURAMOYL-PENTAPEPTIDE-TRANSFERASE"/>
    <property type="match status" value="1"/>
</dbReference>
<dbReference type="PANTHER" id="PTHR22926:SF3">
    <property type="entry name" value="UNDECAPRENYL-PHOSPHATE ALPHA-N-ACETYLGLUCOSAMINYL 1-PHOSPHATE TRANSFERASE"/>
    <property type="match status" value="1"/>
</dbReference>
<feature type="compositionally biased region" description="Low complexity" evidence="7">
    <location>
        <begin position="372"/>
        <end position="385"/>
    </location>
</feature>
<keyword evidence="3 9" id="KW-0808">Transferase</keyword>
<keyword evidence="10" id="KW-1185">Reference proteome</keyword>
<evidence type="ECO:0000256" key="7">
    <source>
        <dbReference type="SAM" id="MobiDB-lite"/>
    </source>
</evidence>
<sequence>MPFFLLATIGAVVAFGVTAVATVLVRRAALRWAWTDAPDGHRKLHSVVTPSAGGIAIFAGAAGATAFVLWAAGQAGLGGAAGLHPIAYVGALAMVAVGAYDDVHGMGFKPKFAVEVLVAYALLHGGYRIDLSALPFIGSDVYLGALYSIPLTILWVVGVINAVNLIDGIDGLASGVVAIAFASMALAFGIRGDLTLVLVALVFVGALAGFLVHNFNPASIFMGDSGSLFLGYVLAVYTLSSPANSDPALAPVVPLLALGFPLLDTSLSMARRVAERRGMFAADRDHIHHRMADRMSVPKAVAALYLVSAGFGMLAVVASSTGGVGVAMTVAAAVALAAGLIVRLGYVRLPYDSPQLVEVDPNASAPASVTRPPDVAAPDVPAAGAPEDEDAEQVPDLAPHYG</sequence>
<feature type="region of interest" description="Disordered" evidence="7">
    <location>
        <begin position="362"/>
        <end position="402"/>
    </location>
</feature>
<organism evidence="9 10">
    <name type="scientific">Rubrivirga litoralis</name>
    <dbReference type="NCBI Taxonomy" id="3075598"/>
    <lineage>
        <taxon>Bacteria</taxon>
        <taxon>Pseudomonadati</taxon>
        <taxon>Rhodothermota</taxon>
        <taxon>Rhodothermia</taxon>
        <taxon>Rhodothermales</taxon>
        <taxon>Rubricoccaceae</taxon>
        <taxon>Rubrivirga</taxon>
    </lineage>
</organism>
<evidence type="ECO:0000256" key="5">
    <source>
        <dbReference type="ARBA" id="ARBA00022989"/>
    </source>
</evidence>
<feature type="transmembrane region" description="Helical" evidence="8">
    <location>
        <begin position="252"/>
        <end position="270"/>
    </location>
</feature>
<evidence type="ECO:0000313" key="10">
    <source>
        <dbReference type="Proteomes" id="UP001267426"/>
    </source>
</evidence>
<comment type="caution">
    <text evidence="9">The sequence shown here is derived from an EMBL/GenBank/DDBJ whole genome shotgun (WGS) entry which is preliminary data.</text>
</comment>
<evidence type="ECO:0000256" key="4">
    <source>
        <dbReference type="ARBA" id="ARBA00022692"/>
    </source>
</evidence>
<proteinExistence type="predicted"/>
<feature type="transmembrane region" description="Helical" evidence="8">
    <location>
        <begin position="172"/>
        <end position="190"/>
    </location>
</feature>
<keyword evidence="6 8" id="KW-0472">Membrane</keyword>
<dbReference type="EC" id="2.7.8.-" evidence="9"/>
<dbReference type="EMBL" id="JAVRHT010000009">
    <property type="protein sequence ID" value="MDT0631227.1"/>
    <property type="molecule type" value="Genomic_DNA"/>
</dbReference>
<dbReference type="InterPro" id="IPR018480">
    <property type="entry name" value="PNAcMuramoyl-5peptid_Trfase_CS"/>
</dbReference>
<evidence type="ECO:0000256" key="1">
    <source>
        <dbReference type="ARBA" id="ARBA00004651"/>
    </source>
</evidence>
<evidence type="ECO:0000256" key="8">
    <source>
        <dbReference type="SAM" id="Phobius"/>
    </source>
</evidence>
<accession>A0ABU3BPL8</accession>
<feature type="transmembrane region" description="Helical" evidence="8">
    <location>
        <begin position="300"/>
        <end position="318"/>
    </location>
</feature>
<dbReference type="Proteomes" id="UP001267426">
    <property type="component" value="Unassembled WGS sequence"/>
</dbReference>
<dbReference type="PROSITE" id="PS01348">
    <property type="entry name" value="MRAY_2"/>
    <property type="match status" value="1"/>
</dbReference>
<feature type="transmembrane region" description="Helical" evidence="8">
    <location>
        <begin position="141"/>
        <end position="160"/>
    </location>
</feature>
<protein>
    <submittedName>
        <fullName evidence="9">MraY family glycosyltransferase</fullName>
        <ecNumber evidence="9">2.7.8.-</ecNumber>
    </submittedName>
</protein>
<reference evidence="9 10" key="1">
    <citation type="submission" date="2023-09" db="EMBL/GenBank/DDBJ databases">
        <authorList>
            <person name="Rey-Velasco X."/>
        </authorList>
    </citation>
    <scope>NUCLEOTIDE SEQUENCE [LARGE SCALE GENOMIC DNA]</scope>
    <source>
        <strain evidence="9 10">F394</strain>
    </source>
</reference>
<keyword evidence="5 8" id="KW-1133">Transmembrane helix</keyword>
<dbReference type="CDD" id="cd06853">
    <property type="entry name" value="GT_WecA_like"/>
    <property type="match status" value="1"/>
</dbReference>
<evidence type="ECO:0000256" key="2">
    <source>
        <dbReference type="ARBA" id="ARBA00022475"/>
    </source>
</evidence>
<dbReference type="InterPro" id="IPR000715">
    <property type="entry name" value="Glycosyl_transferase_4"/>
</dbReference>
<evidence type="ECO:0000256" key="6">
    <source>
        <dbReference type="ARBA" id="ARBA00023136"/>
    </source>
</evidence>
<evidence type="ECO:0000256" key="3">
    <source>
        <dbReference type="ARBA" id="ARBA00022679"/>
    </source>
</evidence>
<comment type="subcellular location">
    <subcellularLocation>
        <location evidence="1">Cell membrane</location>
        <topology evidence="1">Multi-pass membrane protein</topology>
    </subcellularLocation>
</comment>
<gene>
    <name evidence="9" type="ORF">RM540_05635</name>
</gene>
<dbReference type="GO" id="GO:0016740">
    <property type="term" value="F:transferase activity"/>
    <property type="evidence" value="ECO:0007669"/>
    <property type="project" value="UniProtKB-KW"/>
</dbReference>
<feature type="transmembrane region" description="Helical" evidence="8">
    <location>
        <begin position="324"/>
        <end position="346"/>
    </location>
</feature>
<feature type="transmembrane region" description="Helical" evidence="8">
    <location>
        <begin position="112"/>
        <end position="129"/>
    </location>
</feature>
<feature type="transmembrane region" description="Helical" evidence="8">
    <location>
        <begin position="82"/>
        <end position="100"/>
    </location>
</feature>
<keyword evidence="4 8" id="KW-0812">Transmembrane</keyword>